<dbReference type="InterPro" id="IPR050772">
    <property type="entry name" value="Hydratase-Decarb/MhpD_sf"/>
</dbReference>
<evidence type="ECO:0000313" key="3">
    <source>
        <dbReference type="EMBL" id="GAA3947168.1"/>
    </source>
</evidence>
<keyword evidence="4" id="KW-1185">Reference proteome</keyword>
<dbReference type="SUPFAM" id="SSF56529">
    <property type="entry name" value="FAH"/>
    <property type="match status" value="1"/>
</dbReference>
<gene>
    <name evidence="3" type="ORF">GCM10022278_02940</name>
</gene>
<dbReference type="Gene3D" id="3.90.850.10">
    <property type="entry name" value="Fumarylacetoacetase-like, C-terminal domain"/>
    <property type="match status" value="1"/>
</dbReference>
<evidence type="ECO:0000313" key="4">
    <source>
        <dbReference type="Proteomes" id="UP001501337"/>
    </source>
</evidence>
<name>A0ABP7NHD3_9GAMM</name>
<protein>
    <submittedName>
        <fullName evidence="3">Fumarylacetoacetate hydrolase family protein</fullName>
    </submittedName>
</protein>
<dbReference type="PANTHER" id="PTHR30143">
    <property type="entry name" value="ACID HYDRATASE"/>
    <property type="match status" value="1"/>
</dbReference>
<sequence length="250" mass="27389">MTDDNRIELAAEALVQAHRSRDWLEAEPYPLTNETEAYEVQSIVADELGLRSGWKLGLNAEGRAIHAPLYAERTHPSPAHLKRGAFNRFLLESELAISFGKALPPRPEPYTRADVQAAAGFIHPAFEVVDTRFEAWPDVDALWLLADGMSHGCFVLGKGVPINSPARLTRASYRLTVDDRTVQDAERAHPQPDPWDTLTQLANHLSAHDVGLAEGDVVTTGTFSGVTPLEAGQVAEVCFEGIGCCRITLR</sequence>
<dbReference type="Proteomes" id="UP001501337">
    <property type="component" value="Unassembled WGS sequence"/>
</dbReference>
<dbReference type="PANTHER" id="PTHR30143:SF0">
    <property type="entry name" value="2-KETO-4-PENTENOATE HYDRATASE"/>
    <property type="match status" value="1"/>
</dbReference>
<dbReference type="InterPro" id="IPR011234">
    <property type="entry name" value="Fumarylacetoacetase-like_C"/>
</dbReference>
<dbReference type="InterPro" id="IPR036663">
    <property type="entry name" value="Fumarylacetoacetase_C_sf"/>
</dbReference>
<proteinExistence type="predicted"/>
<reference evidence="4" key="1">
    <citation type="journal article" date="2019" name="Int. J. Syst. Evol. Microbiol.">
        <title>The Global Catalogue of Microorganisms (GCM) 10K type strain sequencing project: providing services to taxonomists for standard genome sequencing and annotation.</title>
        <authorList>
            <consortium name="The Broad Institute Genomics Platform"/>
            <consortium name="The Broad Institute Genome Sequencing Center for Infectious Disease"/>
            <person name="Wu L."/>
            <person name="Ma J."/>
        </authorList>
    </citation>
    <scope>NUCLEOTIDE SEQUENCE [LARGE SCALE GENOMIC DNA]</scope>
    <source>
        <strain evidence="4">JCM 17555</strain>
    </source>
</reference>
<dbReference type="Pfam" id="PF01557">
    <property type="entry name" value="FAA_hydrolase"/>
    <property type="match status" value="1"/>
</dbReference>
<keyword evidence="1" id="KW-0456">Lyase</keyword>
<comment type="caution">
    <text evidence="3">The sequence shown here is derived from an EMBL/GenBank/DDBJ whole genome shotgun (WGS) entry which is preliminary data.</text>
</comment>
<dbReference type="EMBL" id="BAABBO010000001">
    <property type="protein sequence ID" value="GAA3947168.1"/>
    <property type="molecule type" value="Genomic_DNA"/>
</dbReference>
<feature type="domain" description="Fumarylacetoacetase-like C-terminal" evidence="2">
    <location>
        <begin position="84"/>
        <end position="249"/>
    </location>
</feature>
<evidence type="ECO:0000259" key="2">
    <source>
        <dbReference type="Pfam" id="PF01557"/>
    </source>
</evidence>
<evidence type="ECO:0000256" key="1">
    <source>
        <dbReference type="ARBA" id="ARBA00023239"/>
    </source>
</evidence>
<dbReference type="RefSeq" id="WP_344802548.1">
    <property type="nucleotide sequence ID" value="NZ_BAABBO010000001.1"/>
</dbReference>
<accession>A0ABP7NHD3</accession>
<keyword evidence="3" id="KW-0378">Hydrolase</keyword>
<dbReference type="GO" id="GO:0016787">
    <property type="term" value="F:hydrolase activity"/>
    <property type="evidence" value="ECO:0007669"/>
    <property type="project" value="UniProtKB-KW"/>
</dbReference>
<organism evidence="3 4">
    <name type="scientific">Allohahella marinimesophila</name>
    <dbReference type="NCBI Taxonomy" id="1054972"/>
    <lineage>
        <taxon>Bacteria</taxon>
        <taxon>Pseudomonadati</taxon>
        <taxon>Pseudomonadota</taxon>
        <taxon>Gammaproteobacteria</taxon>
        <taxon>Oceanospirillales</taxon>
        <taxon>Hahellaceae</taxon>
        <taxon>Allohahella</taxon>
    </lineage>
</organism>